<comment type="caution">
    <text evidence="2">The sequence shown here is derived from an EMBL/GenBank/DDBJ whole genome shotgun (WGS) entry which is preliminary data.</text>
</comment>
<reference evidence="2" key="1">
    <citation type="submission" date="2022-08" db="EMBL/GenBank/DDBJ databases">
        <authorList>
            <person name="Kallberg Y."/>
            <person name="Tangrot J."/>
            <person name="Rosling A."/>
        </authorList>
    </citation>
    <scope>NUCLEOTIDE SEQUENCE</scope>
    <source>
        <strain evidence="2">Wild A</strain>
    </source>
</reference>
<dbReference type="AlphaFoldDB" id="A0A9W4T2H9"/>
<gene>
    <name evidence="2" type="ORF">FWILDA_LOCUS15430</name>
</gene>
<organism evidence="2 3">
    <name type="scientific">Funneliformis geosporum</name>
    <dbReference type="NCBI Taxonomy" id="1117311"/>
    <lineage>
        <taxon>Eukaryota</taxon>
        <taxon>Fungi</taxon>
        <taxon>Fungi incertae sedis</taxon>
        <taxon>Mucoromycota</taxon>
        <taxon>Glomeromycotina</taxon>
        <taxon>Glomeromycetes</taxon>
        <taxon>Glomerales</taxon>
        <taxon>Glomeraceae</taxon>
        <taxon>Funneliformis</taxon>
    </lineage>
</organism>
<feature type="compositionally biased region" description="Low complexity" evidence="1">
    <location>
        <begin position="79"/>
        <end position="108"/>
    </location>
</feature>
<dbReference type="EMBL" id="CAMKVN010008056">
    <property type="protein sequence ID" value="CAI2192147.1"/>
    <property type="molecule type" value="Genomic_DNA"/>
</dbReference>
<name>A0A9W4T2H9_9GLOM</name>
<sequence length="108" mass="12455">MSRWQHFLTPYVIVLHATKKANKSNKYAFANTKKECVRHIKSCQNFTQKYNLQQIEKLLNDVAKDGAKLKSSKKRCRTKSSSSDESSVDDNNSMLEKNKNNNLEETLS</sequence>
<keyword evidence="3" id="KW-1185">Reference proteome</keyword>
<feature type="non-terminal residue" evidence="2">
    <location>
        <position position="1"/>
    </location>
</feature>
<accession>A0A9W4T2H9</accession>
<evidence type="ECO:0000313" key="3">
    <source>
        <dbReference type="Proteomes" id="UP001153678"/>
    </source>
</evidence>
<protein>
    <submittedName>
        <fullName evidence="2">5874_t:CDS:1</fullName>
    </submittedName>
</protein>
<dbReference type="OrthoDB" id="2433550at2759"/>
<feature type="region of interest" description="Disordered" evidence="1">
    <location>
        <begin position="68"/>
        <end position="108"/>
    </location>
</feature>
<proteinExistence type="predicted"/>
<evidence type="ECO:0000256" key="1">
    <source>
        <dbReference type="SAM" id="MobiDB-lite"/>
    </source>
</evidence>
<dbReference type="Proteomes" id="UP001153678">
    <property type="component" value="Unassembled WGS sequence"/>
</dbReference>
<evidence type="ECO:0000313" key="2">
    <source>
        <dbReference type="EMBL" id="CAI2192147.1"/>
    </source>
</evidence>